<evidence type="ECO:0000256" key="1">
    <source>
        <dbReference type="SAM" id="MobiDB-lite"/>
    </source>
</evidence>
<gene>
    <name evidence="2" type="ORF">AQUCO_00100178v1</name>
</gene>
<feature type="compositionally biased region" description="Low complexity" evidence="1">
    <location>
        <begin position="86"/>
        <end position="95"/>
    </location>
</feature>
<feature type="region of interest" description="Disordered" evidence="1">
    <location>
        <begin position="86"/>
        <end position="186"/>
    </location>
</feature>
<dbReference type="OrthoDB" id="2018605at2759"/>
<evidence type="ECO:0000313" key="2">
    <source>
        <dbReference type="EMBL" id="PIA64522.1"/>
    </source>
</evidence>
<sequence>MMDIGEVLKNNNNNNNHLGRESLCKAETSSTPSSDFGLQWGNRKRLRCMKIQVKSDSTNTDKTKVRINRGVVKPITIKGYNITTTTTTVNNNNSNFRRPVSPPPPAHRISRNSETMKGQSNGGVKAAAANISPDRVVGEEKDHHKKGNNNNNNNGVVVGVGVGVGASGSSETAQDSKKGGSSSGSGDAIPVWLPKFVIALTNKEKEEDFMAIKGSKLPQRPKKRAKFVQRTLNLVSPGAWLCDLTLERYEVREKKISKKRPRGLKAMGNMDSDSD</sequence>
<feature type="compositionally biased region" description="Low complexity" evidence="1">
    <location>
        <begin position="148"/>
        <end position="157"/>
    </location>
</feature>
<dbReference type="PANTHER" id="PTHR33130">
    <property type="entry name" value="PUTATIVE (DUF1639)-RELATED"/>
    <property type="match status" value="1"/>
</dbReference>
<protein>
    <submittedName>
        <fullName evidence="2">Uncharacterized protein</fullName>
    </submittedName>
</protein>
<dbReference type="Pfam" id="PF07797">
    <property type="entry name" value="DUF1639"/>
    <property type="match status" value="1"/>
</dbReference>
<proteinExistence type="predicted"/>
<dbReference type="InterPro" id="IPR012438">
    <property type="entry name" value="DUF1639"/>
</dbReference>
<dbReference type="EMBL" id="KZ305018">
    <property type="protein sequence ID" value="PIA64522.1"/>
    <property type="molecule type" value="Genomic_DNA"/>
</dbReference>
<accession>A0A2G5F963</accession>
<reference evidence="2 3" key="1">
    <citation type="submission" date="2017-09" db="EMBL/GenBank/DDBJ databases">
        <title>WGS assembly of Aquilegia coerulea Goldsmith.</title>
        <authorList>
            <person name="Hodges S."/>
            <person name="Kramer E."/>
            <person name="Nordborg M."/>
            <person name="Tomkins J."/>
            <person name="Borevitz J."/>
            <person name="Derieg N."/>
            <person name="Yan J."/>
            <person name="Mihaltcheva S."/>
            <person name="Hayes R.D."/>
            <person name="Rokhsar D."/>
        </authorList>
    </citation>
    <scope>NUCLEOTIDE SEQUENCE [LARGE SCALE GENOMIC DNA]</scope>
    <source>
        <strain evidence="3">cv. Goldsmith</strain>
    </source>
</reference>
<keyword evidence="3" id="KW-1185">Reference proteome</keyword>
<name>A0A2G5F963_AQUCA</name>
<dbReference type="AlphaFoldDB" id="A0A2G5F963"/>
<dbReference type="PANTHER" id="PTHR33130:SF45">
    <property type="entry name" value="OS05G0541700 PROTEIN"/>
    <property type="match status" value="1"/>
</dbReference>
<organism evidence="2 3">
    <name type="scientific">Aquilegia coerulea</name>
    <name type="common">Rocky mountain columbine</name>
    <dbReference type="NCBI Taxonomy" id="218851"/>
    <lineage>
        <taxon>Eukaryota</taxon>
        <taxon>Viridiplantae</taxon>
        <taxon>Streptophyta</taxon>
        <taxon>Embryophyta</taxon>
        <taxon>Tracheophyta</taxon>
        <taxon>Spermatophyta</taxon>
        <taxon>Magnoliopsida</taxon>
        <taxon>Ranunculales</taxon>
        <taxon>Ranunculaceae</taxon>
        <taxon>Thalictroideae</taxon>
        <taxon>Aquilegia</taxon>
    </lineage>
</organism>
<dbReference type="Proteomes" id="UP000230069">
    <property type="component" value="Unassembled WGS sequence"/>
</dbReference>
<dbReference type="EMBL" id="KZ305018">
    <property type="protein sequence ID" value="PIA64521.1"/>
    <property type="molecule type" value="Genomic_DNA"/>
</dbReference>
<evidence type="ECO:0000313" key="3">
    <source>
        <dbReference type="Proteomes" id="UP000230069"/>
    </source>
</evidence>
<dbReference type="STRING" id="218851.A0A2G5F963"/>